<keyword evidence="3" id="KW-1185">Reference proteome</keyword>
<evidence type="ECO:0000313" key="1">
    <source>
        <dbReference type="EMBL" id="MRH01199.1"/>
    </source>
</evidence>
<dbReference type="EMBL" id="WJPM01000009">
    <property type="protein sequence ID" value="MRH75364.1"/>
    <property type="molecule type" value="Genomic_DNA"/>
</dbReference>
<comment type="caution">
    <text evidence="1">The sequence shown here is derived from an EMBL/GenBank/DDBJ whole genome shotgun (WGS) entry which is preliminary data.</text>
</comment>
<gene>
    <name evidence="1" type="ORF">GIY21_12965</name>
    <name evidence="2" type="ORF">GIY22_12085</name>
</gene>
<dbReference type="Proteomes" id="UP000437931">
    <property type="component" value="Unassembled WGS sequence"/>
</dbReference>
<dbReference type="EMBL" id="WJPN01000010">
    <property type="protein sequence ID" value="MRH01199.1"/>
    <property type="molecule type" value="Genomic_DNA"/>
</dbReference>
<dbReference type="Proteomes" id="UP000439314">
    <property type="component" value="Unassembled WGS sequence"/>
</dbReference>
<accession>A0A6N7QA33</accession>
<sequence>MQTHLTHHDYVQACQRRAVEIATGIVTGSIPLLDGCHRLAALGHRVGVADDDPDFRMFSLIESETDALPIGPIRKEWAPDALAELAPVLLHAEAWARPMAMRACQSVIARFAP</sequence>
<reference evidence="3 4" key="1">
    <citation type="submission" date="2019-11" db="EMBL/GenBank/DDBJ databases">
        <title>First report of rice panicle blight caused by Xanthomonas sp. in Iran.</title>
        <authorList>
            <person name="Mirghasempour S.A."/>
            <person name="Huang S."/>
            <person name="Brady C.L."/>
            <person name="Studholme D.J."/>
        </authorList>
    </citation>
    <scope>NUCLEOTIDE SEQUENCE [LARGE SCALE GENOMIC DNA]</scope>
    <source>
        <strain evidence="1 4">ASD011</strain>
        <strain evidence="3">SAM114</strain>
    </source>
</reference>
<dbReference type="RefSeq" id="WP_153751757.1">
    <property type="nucleotide sequence ID" value="NZ_WJPM01000009.1"/>
</dbReference>
<evidence type="ECO:0000313" key="4">
    <source>
        <dbReference type="Proteomes" id="UP000439314"/>
    </source>
</evidence>
<evidence type="ECO:0000313" key="2">
    <source>
        <dbReference type="EMBL" id="MRH75364.1"/>
    </source>
</evidence>
<name>A0A6N7QA33_9XANT</name>
<proteinExistence type="predicted"/>
<reference evidence="2" key="2">
    <citation type="journal article" date="2020" name="Plant Dis.">
        <title>A Grain Rot of Rice in Iran Caused by a Xanthomonas Strain Closely Related to X. sacchari.</title>
        <authorList>
            <person name="Mirghasempour S.A."/>
            <person name="Huang S."/>
            <person name="Studholme D.J."/>
            <person name="Brady C.L."/>
        </authorList>
    </citation>
    <scope>NUCLEOTIDE SEQUENCE</scope>
    <source>
        <strain evidence="2">SAM114</strain>
    </source>
</reference>
<evidence type="ECO:0000313" key="3">
    <source>
        <dbReference type="Proteomes" id="UP000437931"/>
    </source>
</evidence>
<protein>
    <submittedName>
        <fullName evidence="1">DUF2489 domain-containing protein</fullName>
    </submittedName>
</protein>
<organism evidence="1 4">
    <name type="scientific">Xanthomonas sontii</name>
    <dbReference type="NCBI Taxonomy" id="2650745"/>
    <lineage>
        <taxon>Bacteria</taxon>
        <taxon>Pseudomonadati</taxon>
        <taxon>Pseudomonadota</taxon>
        <taxon>Gammaproteobacteria</taxon>
        <taxon>Lysobacterales</taxon>
        <taxon>Lysobacteraceae</taxon>
        <taxon>Xanthomonas</taxon>
    </lineage>
</organism>
<dbReference type="AlphaFoldDB" id="A0A6N7QA33"/>